<evidence type="ECO:0000256" key="20">
    <source>
        <dbReference type="SAM" id="Coils"/>
    </source>
</evidence>
<keyword evidence="13 20" id="KW-0175">Coiled coil</keyword>
<dbReference type="InterPro" id="IPR004273">
    <property type="entry name" value="Dynein_heavy_D6_P-loop"/>
</dbReference>
<evidence type="ECO:0000256" key="1">
    <source>
        <dbReference type="ARBA" id="ARBA00004138"/>
    </source>
</evidence>
<dbReference type="Gene3D" id="3.40.50.300">
    <property type="entry name" value="P-loop containing nucleotide triphosphate hydrolases"/>
    <property type="match status" value="5"/>
</dbReference>
<dbReference type="Pfam" id="PF12775">
    <property type="entry name" value="AAA_7"/>
    <property type="match status" value="1"/>
</dbReference>
<evidence type="ECO:0000313" key="23">
    <source>
        <dbReference type="Proteomes" id="UP000886998"/>
    </source>
</evidence>
<dbReference type="GO" id="GO:0005929">
    <property type="term" value="C:cilium"/>
    <property type="evidence" value="ECO:0007669"/>
    <property type="project" value="UniProtKB-SubCell"/>
</dbReference>
<dbReference type="InterPro" id="IPR042219">
    <property type="entry name" value="AAA_lid_11_sf"/>
</dbReference>
<dbReference type="Gene3D" id="1.10.8.720">
    <property type="entry name" value="Region D6 of dynein motor"/>
    <property type="match status" value="1"/>
</dbReference>
<dbReference type="InterPro" id="IPR043160">
    <property type="entry name" value="Dynein_C_barrel"/>
</dbReference>
<keyword evidence="15" id="KW-0472">Membrane</keyword>
<evidence type="ECO:0000256" key="14">
    <source>
        <dbReference type="ARBA" id="ARBA00023069"/>
    </source>
</evidence>
<dbReference type="Gene3D" id="3.20.180.20">
    <property type="entry name" value="Dynein heavy chain, N-terminal domain 2"/>
    <property type="match status" value="1"/>
</dbReference>
<dbReference type="Pfam" id="PF21264">
    <property type="entry name" value="DYNC2H1_AAA_dom"/>
    <property type="match status" value="1"/>
</dbReference>
<evidence type="ECO:0000256" key="2">
    <source>
        <dbReference type="ARBA" id="ARBA00004202"/>
    </source>
</evidence>
<dbReference type="Pfam" id="PF03028">
    <property type="entry name" value="Dynein_heavy"/>
    <property type="match status" value="1"/>
</dbReference>
<dbReference type="SUPFAM" id="SSF52540">
    <property type="entry name" value="P-loop containing nucleoside triphosphate hydrolases"/>
    <property type="match status" value="4"/>
</dbReference>
<dbReference type="InterPro" id="IPR041658">
    <property type="entry name" value="AAA_lid_11"/>
</dbReference>
<dbReference type="Gene3D" id="1.20.1270.280">
    <property type="match status" value="1"/>
</dbReference>
<dbReference type="GO" id="GO:0005524">
    <property type="term" value="F:ATP binding"/>
    <property type="evidence" value="ECO:0007669"/>
    <property type="project" value="UniProtKB-KW"/>
</dbReference>
<evidence type="ECO:0000256" key="19">
    <source>
        <dbReference type="ARBA" id="ARBA00023902"/>
    </source>
</evidence>
<evidence type="ECO:0000256" key="5">
    <source>
        <dbReference type="ARBA" id="ARBA00022473"/>
    </source>
</evidence>
<keyword evidence="6" id="KW-1003">Cell membrane</keyword>
<dbReference type="Gene3D" id="1.20.58.1120">
    <property type="match status" value="1"/>
</dbReference>
<feature type="coiled-coil region" evidence="20">
    <location>
        <begin position="2931"/>
        <end position="3000"/>
    </location>
</feature>
<feature type="coiled-coil region" evidence="20">
    <location>
        <begin position="3147"/>
        <end position="3209"/>
    </location>
</feature>
<dbReference type="Gene3D" id="1.10.8.1220">
    <property type="match status" value="1"/>
</dbReference>
<feature type="domain" description="AAA+ ATPase" evidence="21">
    <location>
        <begin position="1669"/>
        <end position="1773"/>
    </location>
</feature>
<dbReference type="InterPro" id="IPR042222">
    <property type="entry name" value="Dynein_2_N"/>
</dbReference>
<dbReference type="Gene3D" id="6.10.140.1060">
    <property type="match status" value="1"/>
</dbReference>
<evidence type="ECO:0000256" key="15">
    <source>
        <dbReference type="ARBA" id="ARBA00023136"/>
    </source>
</evidence>
<dbReference type="GO" id="GO:0051959">
    <property type="term" value="F:dynein light intermediate chain binding"/>
    <property type="evidence" value="ECO:0007669"/>
    <property type="project" value="InterPro"/>
</dbReference>
<keyword evidence="12" id="KW-0243">Dynein</keyword>
<feature type="domain" description="AAA+ ATPase" evidence="21">
    <location>
        <begin position="2329"/>
        <end position="2477"/>
    </location>
</feature>
<dbReference type="InterPro" id="IPR024317">
    <property type="entry name" value="Dynein_heavy_chain_D4_dom"/>
</dbReference>
<accession>A0A8X6WSI5</accession>
<feature type="coiled-coil region" evidence="20">
    <location>
        <begin position="1383"/>
        <end position="1410"/>
    </location>
</feature>
<proteinExistence type="inferred from homology"/>
<dbReference type="InterPro" id="IPR013594">
    <property type="entry name" value="Dynein_heavy_tail"/>
</dbReference>
<evidence type="ECO:0000256" key="18">
    <source>
        <dbReference type="ARBA" id="ARBA00023273"/>
    </source>
</evidence>
<dbReference type="GO" id="GO:0008569">
    <property type="term" value="F:minus-end-directed microtubule motor activity"/>
    <property type="evidence" value="ECO:0007669"/>
    <property type="project" value="InterPro"/>
</dbReference>
<feature type="domain" description="AAA+ ATPase" evidence="21">
    <location>
        <begin position="1958"/>
        <end position="2167"/>
    </location>
</feature>
<dbReference type="FunFam" id="3.40.50.300:FF:000071">
    <property type="entry name" value="Cytoplasmic dynein heavy chain 1"/>
    <property type="match status" value="1"/>
</dbReference>
<keyword evidence="17" id="KW-0206">Cytoskeleton</keyword>
<keyword evidence="23" id="KW-1185">Reference proteome</keyword>
<dbReference type="Gene3D" id="3.10.490.20">
    <property type="match status" value="1"/>
</dbReference>
<keyword evidence="8" id="KW-0493">Microtubule</keyword>
<evidence type="ECO:0000256" key="8">
    <source>
        <dbReference type="ARBA" id="ARBA00022701"/>
    </source>
</evidence>
<dbReference type="Pfam" id="PF18199">
    <property type="entry name" value="Dynein_C"/>
    <property type="match status" value="1"/>
</dbReference>
<dbReference type="EMBL" id="BMAV01001602">
    <property type="protein sequence ID" value="GFY39970.1"/>
    <property type="molecule type" value="Genomic_DNA"/>
</dbReference>
<dbReference type="SUPFAM" id="SSF57997">
    <property type="entry name" value="Tropomyosin"/>
    <property type="match status" value="1"/>
</dbReference>
<evidence type="ECO:0000256" key="13">
    <source>
        <dbReference type="ARBA" id="ARBA00023054"/>
    </source>
</evidence>
<evidence type="ECO:0000256" key="10">
    <source>
        <dbReference type="ARBA" id="ARBA00022794"/>
    </source>
</evidence>
<dbReference type="Pfam" id="PF08393">
    <property type="entry name" value="DHC_N2"/>
    <property type="match status" value="1"/>
</dbReference>
<dbReference type="InterPro" id="IPR003593">
    <property type="entry name" value="AAA+_ATPase"/>
</dbReference>
<reference evidence="22" key="1">
    <citation type="submission" date="2020-08" db="EMBL/GenBank/DDBJ databases">
        <title>Multicomponent nature underlies the extraordinary mechanical properties of spider dragline silk.</title>
        <authorList>
            <person name="Kono N."/>
            <person name="Nakamura H."/>
            <person name="Mori M."/>
            <person name="Yoshida Y."/>
            <person name="Ohtoshi R."/>
            <person name="Malay A.D."/>
            <person name="Moran D.A.P."/>
            <person name="Tomita M."/>
            <person name="Numata K."/>
            <person name="Arakawa K."/>
        </authorList>
    </citation>
    <scope>NUCLEOTIDE SEQUENCE</scope>
</reference>
<keyword evidence="10" id="KW-0970">Cilium biogenesis/degradation</keyword>
<dbReference type="InterPro" id="IPR054354">
    <property type="entry name" value="DYNC2H1-like_lid"/>
</dbReference>
<dbReference type="GO" id="GO:0045505">
    <property type="term" value="F:dynein intermediate chain binding"/>
    <property type="evidence" value="ECO:0007669"/>
    <property type="project" value="InterPro"/>
</dbReference>
<dbReference type="PANTHER" id="PTHR45703:SF22">
    <property type="entry name" value="DYNEIN CYTOPLASMIC 2 HEAVY CHAIN 1"/>
    <property type="match status" value="1"/>
</dbReference>
<keyword evidence="7" id="KW-0963">Cytoplasm</keyword>
<dbReference type="OrthoDB" id="447173at2759"/>
<dbReference type="Gene3D" id="1.20.920.20">
    <property type="match status" value="1"/>
</dbReference>
<comment type="similarity">
    <text evidence="4">Belongs to the dynein heavy chain family.</text>
</comment>
<evidence type="ECO:0000259" key="21">
    <source>
        <dbReference type="SMART" id="SM00382"/>
    </source>
</evidence>
<dbReference type="FunFam" id="1.10.8.720:FF:000006">
    <property type="entry name" value="cytoplasmic dynein 2 heavy chain 1"/>
    <property type="match status" value="1"/>
</dbReference>
<dbReference type="FunFam" id="1.10.8.710:FF:000006">
    <property type="entry name" value="cytoplasmic dynein 2 heavy chain 1"/>
    <property type="match status" value="1"/>
</dbReference>
<dbReference type="Gene3D" id="1.20.920.30">
    <property type="match status" value="1"/>
</dbReference>
<dbReference type="Pfam" id="PF18198">
    <property type="entry name" value="AAA_lid_11"/>
    <property type="match status" value="1"/>
</dbReference>
<dbReference type="InterPro" id="IPR027417">
    <property type="entry name" value="P-loop_NTPase"/>
</dbReference>
<dbReference type="Pfam" id="PF12774">
    <property type="entry name" value="AAA_6"/>
    <property type="match status" value="1"/>
</dbReference>
<dbReference type="Pfam" id="PF12777">
    <property type="entry name" value="MT"/>
    <property type="match status" value="1"/>
</dbReference>
<dbReference type="InterPro" id="IPR035699">
    <property type="entry name" value="AAA_6"/>
</dbReference>
<dbReference type="InterPro" id="IPR041228">
    <property type="entry name" value="Dynein_C"/>
</dbReference>
<dbReference type="FunFam" id="1.20.1270.280:FF:000006">
    <property type="entry name" value="Dynein cytoplasmic 2 heavy chain 1"/>
    <property type="match status" value="1"/>
</dbReference>
<dbReference type="InterPro" id="IPR042228">
    <property type="entry name" value="Dynein_linker_3"/>
</dbReference>
<evidence type="ECO:0000256" key="7">
    <source>
        <dbReference type="ARBA" id="ARBA00022490"/>
    </source>
</evidence>
<dbReference type="InterPro" id="IPR024743">
    <property type="entry name" value="Dynein_HC_stalk"/>
</dbReference>
<dbReference type="Pfam" id="PF12781">
    <property type="entry name" value="AAA_9"/>
    <property type="match status" value="1"/>
</dbReference>
<evidence type="ECO:0000256" key="12">
    <source>
        <dbReference type="ARBA" id="ARBA00023017"/>
    </source>
</evidence>
<keyword evidence="16" id="KW-0505">Motor protein</keyword>
<dbReference type="Pfam" id="PF07728">
    <property type="entry name" value="AAA_5"/>
    <property type="match status" value="1"/>
</dbReference>
<dbReference type="GO" id="GO:0005874">
    <property type="term" value="C:microtubule"/>
    <property type="evidence" value="ECO:0007669"/>
    <property type="project" value="UniProtKB-KW"/>
</dbReference>
<sequence>MQTGDSRKNFILTNLRDFFAGDISDSNLANLLHSEALDTFLDSKNCLILSAYVDGFGEKREILLCNKVEPKGSSDRVLIFFKRQPDTVTPDNILSDIFITSMVDSPISSFYHVVKEVFAPVLLKDERWSRQVNPKLQSLLGHLENGLAVSLRVTDASVDEPVNRDVLSIIFTPLDEYKYWEELQESLPTPQQKERANFFCKILQPFETAFNSLERIPYGEFKDSLDNAFNILDDLWKQDEHSPGFPASRMENLMDIIGNCTVNYIQSKMEDINLWTGKFSIVEDQLLQGIDLCESWIDSCQKLTGLFWSNYAPHPWKKKIFIPSYLDNFCKRLNEILQLRCVHSQVNNLLNSEEKALLEIDKALKPLSSLNALNYNPYTEALWAASVAQYDQNMQSARKRVAAKLREQLRSSKSNPLQLTQEFKRYESLIKQPGIREELTAERELLLGQLMEYMKTAQQDFLACSGGDKTVIPSTHCAPELINDITWIRQLESKIKEVAKVSKSLLNDIDGYQKLSGGIDNLLLDFQSYNKEKLDNWTQEMLDSLRTRSLGLDTGRPVISINKKGQPEVSYSPRLVTLTREVRQLRVLGYSIPNKILDMEEKAKKHYAQAKTLQQIVNFYKTIADHMILSQQPLMLEAARAFTRVVDEKNAVTWDDEVGLNAYIHRLQQSVERLSKENRMLRKQHFVVGEMVLKLMNTDLLRLQQSWKDTLVEIRSVFLKLQEQGFSVEHMRPWRAHWDRQLYKALECQYELGLEVLSEHLPEMRIDLVYRNGCLQFRPPIEEVRSKYYNQMKKFISIPILFKGVNDIQENLIFPIILDRNAYSFLDLYRKTEGLFKKLEEAKNKFQDWVALGSLNIEDFVSQHCHTTEDWKRNFKSVKAKSQEFSKMSLDEEKFDCIVVSYAPTKAYVDYLISELENTMIRCLQKSVTTSMNSVQEFLNDATDTLTRHPQSIEDIAMAKRKHEEFLQRRGQILAECKELEAKNEFLSKWSKNVAVDLSEIKISWESFEHTLSDHHDIVEQQMEILKTSVSSHLKSYLLEEERFAARWHQLKPRSDLEVESSNQIQDIVNFLKEKRLEFDVLSESNRKLLEDIRHFNLPEPNFLIEELKQDIEKTEEIWLTYDKFHSELQEFAKEEWIVYRNKIHLFETFLNDWMDKFRGNDSSDSSSVSMRLHQDIMSYLDILPLLKFCRGDTFSSQHWGEMFRILDMPAVSVEKLEFGQILNTRTLIKSNSEALKNLNDRAQGEVTIREALNELDLWGAKTRFSLTEHVDSSGNTIALIKEWKDLLNKVGENECLVQSLKDTAFYEHFKDRASIWDSRLTLLDKSLHQLNLIQRKWVYLEPIFGRGSLPSERTRFLAICKEFRFVMNSISQDDRVMSLISISGLSNILNNLQDQLTRCQRALNAFLEEKRSVFPRFYFLGDEDLLEILGQSTKATVIQSHLKKLFSGIHHVQFDDDITNILAIVSAENEVVNLQKPILITSEIEVWLKDLAAEMQRTLQKLLVQCLDLSRQSEQSINPLQFPTQILCLSEQILFAERCEEAISRGSLSPYRKELETQLDAYTNANMSAPRDVPLLRLKLKALILDTIYNISVVDELIKDKVRSQGDWSWQKRLRFCVNSNQTVVGRMVDAEFEYSYEYQGIAAKLVHTPLTDKCYLTLTQGMHMGMGGNPYGPAGTGKTESVKALGSLFGRQVLVFNCDEGIDVKSMSRIFIGLAKCGAWGCFDEFNRLEESVLSALSVQIQIIQTALKTKTREIELDHTKVDIDFNSGIFITMNPAGKKYGGRQKLPDNLKQLFRPVAMTSPDNDLIAEVLLFSEGYKHSKELGRKVVAVFSLARELLSQQQHYDWGLRALKTVLKSCGEQLHLAKHKESVELDIHAENELVVHSLRTNTLSKLTYTDSYRFDALIHDLFPGVQFRNITYEQLAESVKNVMTQMKLMYSENQVKKVLELHEQLQQRMGVVVVGPSGSGKSTLWKLLMKSLILLGQQVKCYIVNPKSIPKPQHENALLGMRKPSVHDCCFFYGLYVFRICLLLNMSKSDYIARRHSSTSRWLQTIAKLCLEVKLLGYIDLDTREWHDGVLTLSSRQVIKEQDDVHSWIICDGDIDPEWIESLNSVLDDNRLLTMPSGERIQFGSNVNFLFETHDLSCASPATISRMGIIFLSNEDVNVKSLVTAWLLQQDENNRLTLQTFIDDYFYKALDWVLKQNDFVLETSVTGTILNGLSHLKNSKNISQFAINLSRGLGSNLRKQSREALIREIFSWANLVIPDLNSPCDTYYNERTQRLEVYQMQEDEISASEYENNSLDVIQTEDCMRTIDYLSPWLLNEKMPPFLLVGPDGCGKSTLLRNCLQQEQTISSTMVHCNAQTKPHHVLQKLMSVCTIIGAQSGRVLRPKESDHLILYLRDLSLPKPDKWGTSQLLAWLQQILTYNGFYDENAEWISLEGIQIVGSVSSISLAGRHSLTTRFTSRMYIYAVDYPTQEQLRIIYSHILAPVIKSSLKDHAVWGSSSKIRQLIGSMTQLLEALRSEFSSDVYGNCRFTPVDLTRWSFSLFRYDLVQEGFTTPKAPDGLLRPWSYEACRIFRDRLINIDATVKFNNIISSILRKDWGVPDISALDGIYYVAGNHTSEKAKLLGKSLERLSSEDWLSIVQRNIKLYNSEVRELDVVIFQEVLDNLAKVDRVLSQHNGSLLLVGMNGSGRRLSVSVVAHAHQIPIISPKIHPNYGIKQFSNDLKMALQLTGIEGKEALLLLEDYQILDDEFLELVDSLLSSGDVPGLYTPQELEPLLNPLKDLASQEGFRGSASAFFAKRIQKNLHISLIMDYTDPKFLYRCKSNPALYKACNVLWFDEWNEQSMWEVPRLLLSGNDNNGLDVVEKEFYKYFLLIHNQNSLKNQAPRKFVAFIQNYRKIFSLKSSEIQTRKKHLLAGVSKLNEARSLVDKLNSEAMEQSALLAEKQAEADEALRLITTSMSNTGDQKIELEKLKTKIEEENIKLSKRKKDIDLELKEIEPIVQEAKSAVGNIKSESLSEIRSLRAPPDVIRDILEGVLRLMGIFDTSWVSMKSFLSKRGIKEEILAFDARNISPEIRESVEKLLKKNAESFDSKNAKRASAAAAPLAAWVKANVIYSRVLEKIKPLEKEQGKLKHNLASTEKKITKLSTALEDVEEEVSVLRDRLNKFTKEAAQIEINLKQANETIASAETLVSKLDDEYRRWTFQLQEIDQQLEELPMKALLAAAFITYLSAEPEDKRRTIVEKWCSDFGIDKFSLTQTLSTEREQLVWKNEGLPSDELSVENAICILHNTLVPFLIDPSFQAASWLKANMANSQLEVVNCHDSNFLTSVEMAVRFGKTLLLQDVDDIHPVLYPLLRRDLINQGPRFVVQIGEKVVDYNPQFKLFLVTKYSEVELPPNFYAVVSTVNFSTTKAGLTGQLLATVLQREKPELELKRTELLRKEEEMKLQLTQLEESLLQELASARGNVLENEELVASLNKTKSSSNEIAIGLKESHDLQLSLEEERKMYLPLAEFGSTLFFLMTELRKVNNMYCFSLVSFFKLFNQALEISLSNKEAGGRIGKLIKALQNIVYEAVSRSLFKADRLTFALHLIHGVFPQLFEEQEWEAFTGILLTEAKFESEELKSSLPSWVEEERGIAIALLKVSFPHLFSVLQLSDSKLWENFAKSSHCEQELPSVVSSKISIFQQLLLVQALRPDRLYSASALFASRVLGLKELFPQAVNLKNLLKTTTNLEPILIIISAGVDPSQELSELATSVVGAENYIQVSMGQGQIEIATENLKLCATEGRWLCLKNLHLVTHWLPTLLKEISYLKPSPNFRLWLTSEVHSSFSPVLLEMCVKVTYEAPPGIRRNMQRTYDSWNSSFLSKGGSVVRARSIFVLSFFHAVLQERRSYIPQGWTKFYEFSSADLRVAAEVIDRICLNSEQKIQWEYIQGLFETAVYGGRIDVLFDSRVLSSYLKEFFNSKVVSSSGRNLLGGKLSVPSSVDYKEHLQAIRSLPDTDSPSLFGLPENIERSAQCNSSRKMIDQLKRLLRPIEIADKFDVHRWNVELSPILVLWKKLNQGSQLIHLQLTAPQFNQMADEPPIISFIRLEYYSGVRLIQSVHASLASISKVIRGAILLTDEIHTLATSLLKHETPGLWQKKWEGPEDPLSYLRGAMRRALAVQTWLPKAESGQLLDESLDLSHLFHPDTFLNALRQQTARECNQSMDNLKFVCSWKGKVSQAKLSITITGIYLEGCLFNGQQLSDCHHDSPVVSLVPSFTAAWIPKDSPSPYRDEEVISLPVYFTSEREQIVTCIQLPCGENHEHWVQTGAALFLKNS</sequence>
<evidence type="ECO:0000256" key="17">
    <source>
        <dbReference type="ARBA" id="ARBA00023212"/>
    </source>
</evidence>
<organism evidence="22 23">
    <name type="scientific">Trichonephila inaurata madagascariensis</name>
    <dbReference type="NCBI Taxonomy" id="2747483"/>
    <lineage>
        <taxon>Eukaryota</taxon>
        <taxon>Metazoa</taxon>
        <taxon>Ecdysozoa</taxon>
        <taxon>Arthropoda</taxon>
        <taxon>Chelicerata</taxon>
        <taxon>Arachnida</taxon>
        <taxon>Araneae</taxon>
        <taxon>Araneomorphae</taxon>
        <taxon>Entelegynae</taxon>
        <taxon>Araneoidea</taxon>
        <taxon>Nephilidae</taxon>
        <taxon>Trichonephila</taxon>
        <taxon>Trichonephila inaurata</taxon>
    </lineage>
</organism>
<dbReference type="InterPro" id="IPR043157">
    <property type="entry name" value="Dynein_AAA1S"/>
</dbReference>
<protein>
    <recommendedName>
        <fullName evidence="19">Cytoplasmic dynein 2 heavy chain 1</fullName>
    </recommendedName>
</protein>
<dbReference type="InterPro" id="IPR011704">
    <property type="entry name" value="ATPase_dyneun-rel_AAA"/>
</dbReference>
<keyword evidence="5" id="KW-0217">Developmental protein</keyword>
<gene>
    <name evidence="22" type="primary">DYNC2H1</name>
    <name evidence="22" type="ORF">TNIN_481591</name>
</gene>
<keyword evidence="18" id="KW-0966">Cell projection</keyword>
<dbReference type="FunFam" id="3.40.50.300:FF:000598">
    <property type="entry name" value="Dynein cytoplasmic 2 heavy chain 1"/>
    <property type="match status" value="1"/>
</dbReference>
<keyword evidence="11" id="KW-0067">ATP-binding</keyword>
<dbReference type="Gene3D" id="1.10.8.710">
    <property type="match status" value="1"/>
</dbReference>
<dbReference type="InterPro" id="IPR049400">
    <property type="entry name" value="DYNC2H1_AAA_dom"/>
</dbReference>
<comment type="subcellular location">
    <subcellularLocation>
        <location evidence="2">Cell membrane</location>
        <topology evidence="2">Peripheral membrane protein</topology>
    </subcellularLocation>
    <subcellularLocation>
        <location evidence="1">Cell projection</location>
        <location evidence="1">Cilium</location>
    </subcellularLocation>
    <subcellularLocation>
        <location evidence="3">Cytoplasm</location>
        <location evidence="3">Cytoskeleton</location>
    </subcellularLocation>
</comment>
<keyword evidence="14" id="KW-0969">Cilium</keyword>
<dbReference type="SMART" id="SM00382">
    <property type="entry name" value="AAA"/>
    <property type="match status" value="3"/>
</dbReference>
<dbReference type="Pfam" id="PF22597">
    <property type="entry name" value="DYN_lid"/>
    <property type="match status" value="1"/>
</dbReference>
<name>A0A8X6WSI5_9ARAC</name>
<dbReference type="GO" id="GO:0005886">
    <property type="term" value="C:plasma membrane"/>
    <property type="evidence" value="ECO:0007669"/>
    <property type="project" value="UniProtKB-SubCell"/>
</dbReference>
<evidence type="ECO:0000256" key="4">
    <source>
        <dbReference type="ARBA" id="ARBA00008887"/>
    </source>
</evidence>
<dbReference type="FunFam" id="3.20.180.20:FF:000002">
    <property type="entry name" value="Cytoplasmic dynein heavy chain 1"/>
    <property type="match status" value="1"/>
</dbReference>
<dbReference type="Proteomes" id="UP000886998">
    <property type="component" value="Unassembled WGS sequence"/>
</dbReference>
<dbReference type="Pfam" id="PF12780">
    <property type="entry name" value="AAA_8"/>
    <property type="match status" value="1"/>
</dbReference>
<dbReference type="GO" id="GO:0016887">
    <property type="term" value="F:ATP hydrolysis activity"/>
    <property type="evidence" value="ECO:0007669"/>
    <property type="project" value="InterPro"/>
</dbReference>
<evidence type="ECO:0000313" key="22">
    <source>
        <dbReference type="EMBL" id="GFY39970.1"/>
    </source>
</evidence>
<dbReference type="GO" id="GO:0030030">
    <property type="term" value="P:cell projection organization"/>
    <property type="evidence" value="ECO:0007669"/>
    <property type="project" value="UniProtKB-KW"/>
</dbReference>
<dbReference type="FunFam" id="3.10.490.20:FF:000007">
    <property type="entry name" value="Dynein cytoplasmic 2 heavy chain 1"/>
    <property type="match status" value="1"/>
</dbReference>
<evidence type="ECO:0000256" key="11">
    <source>
        <dbReference type="ARBA" id="ARBA00022840"/>
    </source>
</evidence>
<dbReference type="InterPro" id="IPR026983">
    <property type="entry name" value="DHC"/>
</dbReference>
<dbReference type="Gene3D" id="1.20.140.100">
    <property type="entry name" value="Dynein heavy chain, N-terminal domain 2"/>
    <property type="match status" value="1"/>
</dbReference>
<dbReference type="GO" id="GO:0030286">
    <property type="term" value="C:dynein complex"/>
    <property type="evidence" value="ECO:0007669"/>
    <property type="project" value="UniProtKB-KW"/>
</dbReference>
<evidence type="ECO:0000256" key="9">
    <source>
        <dbReference type="ARBA" id="ARBA00022741"/>
    </source>
</evidence>
<dbReference type="InterPro" id="IPR013602">
    <property type="entry name" value="Dynein_heavy_linker"/>
</dbReference>
<keyword evidence="9" id="KW-0547">Nucleotide-binding</keyword>
<dbReference type="GO" id="GO:0007018">
    <property type="term" value="P:microtubule-based movement"/>
    <property type="evidence" value="ECO:0007669"/>
    <property type="project" value="InterPro"/>
</dbReference>
<evidence type="ECO:0000256" key="16">
    <source>
        <dbReference type="ARBA" id="ARBA00023175"/>
    </source>
</evidence>
<evidence type="ECO:0000256" key="3">
    <source>
        <dbReference type="ARBA" id="ARBA00004245"/>
    </source>
</evidence>
<dbReference type="Pfam" id="PF08385">
    <property type="entry name" value="DHC_N1"/>
    <property type="match status" value="1"/>
</dbReference>
<dbReference type="FunFam" id="1.20.920.20:FF:000002">
    <property type="entry name" value="Cytoplasmic dynein 1 heavy chain"/>
    <property type="match status" value="1"/>
</dbReference>
<dbReference type="InterPro" id="IPR035706">
    <property type="entry name" value="AAA_9"/>
</dbReference>
<evidence type="ECO:0000256" key="6">
    <source>
        <dbReference type="ARBA" id="ARBA00022475"/>
    </source>
</evidence>
<dbReference type="PANTHER" id="PTHR45703">
    <property type="entry name" value="DYNEIN HEAVY CHAIN"/>
    <property type="match status" value="1"/>
</dbReference>
<comment type="caution">
    <text evidence="22">The sequence shown here is derived from an EMBL/GenBank/DDBJ whole genome shotgun (WGS) entry which is preliminary data.</text>
</comment>